<dbReference type="InterPro" id="IPR011075">
    <property type="entry name" value="TetR_C"/>
</dbReference>
<proteinExistence type="predicted"/>
<dbReference type="Proteomes" id="UP001501169">
    <property type="component" value="Unassembled WGS sequence"/>
</dbReference>
<dbReference type="SUPFAM" id="SSF46689">
    <property type="entry name" value="Homeodomain-like"/>
    <property type="match status" value="1"/>
</dbReference>
<dbReference type="EMBL" id="BAAAEO010000005">
    <property type="protein sequence ID" value="GAA0562218.1"/>
    <property type="molecule type" value="Genomic_DNA"/>
</dbReference>
<evidence type="ECO:0000256" key="3">
    <source>
        <dbReference type="ARBA" id="ARBA00023163"/>
    </source>
</evidence>
<gene>
    <name evidence="6" type="ORF">GCM10009098_32940</name>
</gene>
<dbReference type="InterPro" id="IPR009057">
    <property type="entry name" value="Homeodomain-like_sf"/>
</dbReference>
<organism evidence="6 7">
    <name type="scientific">Rheinheimera aquimaris</name>
    <dbReference type="NCBI Taxonomy" id="412437"/>
    <lineage>
        <taxon>Bacteria</taxon>
        <taxon>Pseudomonadati</taxon>
        <taxon>Pseudomonadota</taxon>
        <taxon>Gammaproteobacteria</taxon>
        <taxon>Chromatiales</taxon>
        <taxon>Chromatiaceae</taxon>
        <taxon>Rheinheimera</taxon>
    </lineage>
</organism>
<sequence>MSAISCTPNVGRPRAFDMDTALEKALEVFWRKGYDGTSLSDLTEAMGINKPSLYAAFGNKEQLFLKAIELYESRPCSFFLPALEKPTAYQVAEHMLYGAAMNMADQSHPQGCVVVQGALSCSEAAATVKEALINRRLEGEQKLRDRFERAKTEGDLPADADAETLARYLGTVLQGMAIQANNGASCEQLRLVAQMTLQAFPRA</sequence>
<accession>A0ABN1EAP3</accession>
<protein>
    <submittedName>
        <fullName evidence="6">TetR/AcrR family transcriptional regulator</fullName>
    </submittedName>
</protein>
<dbReference type="Pfam" id="PF00440">
    <property type="entry name" value="TetR_N"/>
    <property type="match status" value="1"/>
</dbReference>
<comment type="caution">
    <text evidence="6">The sequence shown here is derived from an EMBL/GenBank/DDBJ whole genome shotgun (WGS) entry which is preliminary data.</text>
</comment>
<dbReference type="InterPro" id="IPR023772">
    <property type="entry name" value="DNA-bd_HTH_TetR-type_CS"/>
</dbReference>
<dbReference type="PROSITE" id="PS01081">
    <property type="entry name" value="HTH_TETR_1"/>
    <property type="match status" value="1"/>
</dbReference>
<dbReference type="InterPro" id="IPR001647">
    <property type="entry name" value="HTH_TetR"/>
</dbReference>
<keyword evidence="3" id="KW-0804">Transcription</keyword>
<dbReference type="PANTHER" id="PTHR47506:SF1">
    <property type="entry name" value="HTH-TYPE TRANSCRIPTIONAL REGULATOR YJDC"/>
    <property type="match status" value="1"/>
</dbReference>
<dbReference type="RefSeq" id="WP_134058014.1">
    <property type="nucleotide sequence ID" value="NZ_BAAAEO010000005.1"/>
</dbReference>
<evidence type="ECO:0000313" key="6">
    <source>
        <dbReference type="EMBL" id="GAA0562218.1"/>
    </source>
</evidence>
<evidence type="ECO:0000313" key="7">
    <source>
        <dbReference type="Proteomes" id="UP001501169"/>
    </source>
</evidence>
<dbReference type="PRINTS" id="PR00455">
    <property type="entry name" value="HTHTETR"/>
</dbReference>
<name>A0ABN1EAP3_9GAMM</name>
<evidence type="ECO:0000256" key="4">
    <source>
        <dbReference type="PROSITE-ProRule" id="PRU00335"/>
    </source>
</evidence>
<dbReference type="PANTHER" id="PTHR47506">
    <property type="entry name" value="TRANSCRIPTIONAL REGULATORY PROTEIN"/>
    <property type="match status" value="1"/>
</dbReference>
<evidence type="ECO:0000256" key="1">
    <source>
        <dbReference type="ARBA" id="ARBA00023015"/>
    </source>
</evidence>
<evidence type="ECO:0000259" key="5">
    <source>
        <dbReference type="PROSITE" id="PS50977"/>
    </source>
</evidence>
<dbReference type="SUPFAM" id="SSF48498">
    <property type="entry name" value="Tetracyclin repressor-like, C-terminal domain"/>
    <property type="match status" value="1"/>
</dbReference>
<dbReference type="Gene3D" id="1.10.357.10">
    <property type="entry name" value="Tetracycline Repressor, domain 2"/>
    <property type="match status" value="1"/>
</dbReference>
<dbReference type="PROSITE" id="PS50977">
    <property type="entry name" value="HTH_TETR_2"/>
    <property type="match status" value="1"/>
</dbReference>
<keyword evidence="1" id="KW-0805">Transcription regulation</keyword>
<dbReference type="InterPro" id="IPR036271">
    <property type="entry name" value="Tet_transcr_reg_TetR-rel_C_sf"/>
</dbReference>
<keyword evidence="2 4" id="KW-0238">DNA-binding</keyword>
<evidence type="ECO:0000256" key="2">
    <source>
        <dbReference type="ARBA" id="ARBA00023125"/>
    </source>
</evidence>
<reference evidence="6 7" key="1">
    <citation type="journal article" date="2019" name="Int. J. Syst. Evol. Microbiol.">
        <title>The Global Catalogue of Microorganisms (GCM) 10K type strain sequencing project: providing services to taxonomists for standard genome sequencing and annotation.</title>
        <authorList>
            <consortium name="The Broad Institute Genomics Platform"/>
            <consortium name="The Broad Institute Genome Sequencing Center for Infectious Disease"/>
            <person name="Wu L."/>
            <person name="Ma J."/>
        </authorList>
    </citation>
    <scope>NUCLEOTIDE SEQUENCE [LARGE SCALE GENOMIC DNA]</scope>
    <source>
        <strain evidence="6 7">JCM 14331</strain>
    </source>
</reference>
<feature type="DNA-binding region" description="H-T-H motif" evidence="4">
    <location>
        <begin position="38"/>
        <end position="57"/>
    </location>
</feature>
<feature type="domain" description="HTH tetR-type" evidence="5">
    <location>
        <begin position="15"/>
        <end position="75"/>
    </location>
</feature>
<keyword evidence="7" id="KW-1185">Reference proteome</keyword>
<dbReference type="Pfam" id="PF16925">
    <property type="entry name" value="TetR_C_13"/>
    <property type="match status" value="1"/>
</dbReference>
<dbReference type="Gene3D" id="1.10.10.60">
    <property type="entry name" value="Homeodomain-like"/>
    <property type="match status" value="1"/>
</dbReference>